<evidence type="ECO:0000256" key="5">
    <source>
        <dbReference type="ARBA" id="ARBA00022691"/>
    </source>
</evidence>
<feature type="compositionally biased region" description="Basic residues" evidence="6">
    <location>
        <begin position="246"/>
        <end position="259"/>
    </location>
</feature>
<reference evidence="9" key="1">
    <citation type="submission" date="2017-07" db="EMBL/GenBank/DDBJ databases">
        <title>Leptospira spp. isolated from tropical soils.</title>
        <authorList>
            <person name="Thibeaux R."/>
            <person name="Iraola G."/>
            <person name="Ferres I."/>
            <person name="Bierque E."/>
            <person name="Girault D."/>
            <person name="Soupe-Gilbert M.-E."/>
            <person name="Picardeau M."/>
            <person name="Goarant C."/>
        </authorList>
    </citation>
    <scope>NUCLEOTIDE SEQUENCE [LARGE SCALE GENOMIC DNA]</scope>
    <source>
        <strain evidence="9">ATI7-C-A5</strain>
    </source>
</reference>
<dbReference type="RefSeq" id="WP_100765653.1">
    <property type="nucleotide sequence ID" value="NZ_NPEF02000014.1"/>
</dbReference>
<proteinExistence type="predicted"/>
<keyword evidence="4 9" id="KW-0808">Transferase</keyword>
<keyword evidence="2" id="KW-0698">rRNA processing</keyword>
<evidence type="ECO:0000256" key="3">
    <source>
        <dbReference type="ARBA" id="ARBA00022603"/>
    </source>
</evidence>
<comment type="caution">
    <text evidence="9">The sequence shown here is derived from an EMBL/GenBank/DDBJ whole genome shotgun (WGS) entry which is preliminary data.</text>
</comment>
<reference evidence="8" key="3">
    <citation type="submission" date="2023-10" db="EMBL/GenBank/DDBJ databases">
        <authorList>
            <person name="Picardeau M."/>
            <person name="Thibeaux R."/>
        </authorList>
    </citation>
    <scope>NUCLEOTIDE SEQUENCE</scope>
    <source>
        <strain evidence="8">ATI7-C-A5</strain>
    </source>
</reference>
<keyword evidence="3 9" id="KW-0489">Methyltransferase</keyword>
<accession>A0A2N0B4M0</accession>
<dbReference type="EMBL" id="NPEF01000268">
    <property type="protein sequence ID" value="PJZ91500.1"/>
    <property type="molecule type" value="Genomic_DNA"/>
</dbReference>
<feature type="domain" description="Tetrapyrrole methylase" evidence="7">
    <location>
        <begin position="8"/>
        <end position="211"/>
    </location>
</feature>
<dbReference type="GO" id="GO:0006364">
    <property type="term" value="P:rRNA processing"/>
    <property type="evidence" value="ECO:0007669"/>
    <property type="project" value="UniProtKB-KW"/>
</dbReference>
<reference evidence="8 10" key="2">
    <citation type="journal article" date="2018" name="Microb. Genom.">
        <title>Deciphering the unexplored Leptospira diversity from soils uncovers genomic evolution to virulence.</title>
        <authorList>
            <person name="Thibeaux R."/>
            <person name="Iraola G."/>
            <person name="Ferres I."/>
            <person name="Bierque E."/>
            <person name="Girault D."/>
            <person name="Soupe-Gilbert M.E."/>
            <person name="Picardeau M."/>
            <person name="Goarant C."/>
        </authorList>
    </citation>
    <scope>NUCLEOTIDE SEQUENCE [LARGE SCALE GENOMIC DNA]</scope>
    <source>
        <strain evidence="8 10">ATI7-C-A5</strain>
    </source>
</reference>
<dbReference type="PANTHER" id="PTHR46111">
    <property type="entry name" value="RIBOSOMAL RNA SMALL SUBUNIT METHYLTRANSFERASE I"/>
    <property type="match status" value="1"/>
</dbReference>
<evidence type="ECO:0000256" key="6">
    <source>
        <dbReference type="SAM" id="MobiDB-lite"/>
    </source>
</evidence>
<name>A0A2N0B4M0_9LEPT</name>
<sequence>MSGNETGTLTLVSVSLGNPGDLTDRAKVLLRNCELLIGEESRIVSTLLKSLSIERTFSLCNEHSSHTDIVEFAEEILRRNGSVLISDAGTPGIEDPGRELVVEVLKRGGKVKSAPGPIAFGAALSISGFRISPFTFCGFLSRESDERKKELTRYMKPGHTFVFYETPYRYKAVLHDLRSVFSDMKENRNVFFCLDLTMESEFQFRGNVEELIRIVESLPKGNPVVVVSGRSARTFTKGLTSGSKPGPKRKLDQKHKPERKSKSDSKKFRGK</sequence>
<feature type="compositionally biased region" description="Basic and acidic residues" evidence="6">
    <location>
        <begin position="260"/>
        <end position="271"/>
    </location>
</feature>
<dbReference type="GO" id="GO:0032259">
    <property type="term" value="P:methylation"/>
    <property type="evidence" value="ECO:0007669"/>
    <property type="project" value="UniProtKB-KW"/>
</dbReference>
<evidence type="ECO:0000259" key="7">
    <source>
        <dbReference type="Pfam" id="PF00590"/>
    </source>
</evidence>
<keyword evidence="1" id="KW-0963">Cytoplasm</keyword>
<dbReference type="Pfam" id="PF00590">
    <property type="entry name" value="TP_methylase"/>
    <property type="match status" value="1"/>
</dbReference>
<keyword evidence="5" id="KW-0949">S-adenosyl-L-methionine</keyword>
<dbReference type="PIRSF" id="PIRSF005917">
    <property type="entry name" value="MTase_YraL"/>
    <property type="match status" value="1"/>
</dbReference>
<evidence type="ECO:0000256" key="4">
    <source>
        <dbReference type="ARBA" id="ARBA00022679"/>
    </source>
</evidence>
<dbReference type="PANTHER" id="PTHR46111:SF1">
    <property type="entry name" value="RIBOSOMAL RNA SMALL SUBUNIT METHYLTRANSFERASE I"/>
    <property type="match status" value="1"/>
</dbReference>
<evidence type="ECO:0000313" key="10">
    <source>
        <dbReference type="Proteomes" id="UP000232122"/>
    </source>
</evidence>
<evidence type="ECO:0000256" key="1">
    <source>
        <dbReference type="ARBA" id="ARBA00022490"/>
    </source>
</evidence>
<dbReference type="InterPro" id="IPR035996">
    <property type="entry name" value="4pyrrol_Methylase_sf"/>
</dbReference>
<dbReference type="InterPro" id="IPR014776">
    <property type="entry name" value="4pyrrole_Mease_sub2"/>
</dbReference>
<dbReference type="AlphaFoldDB" id="A0A2N0B4M0"/>
<gene>
    <name evidence="8" type="ORF">CH379_012500</name>
    <name evidence="9" type="ORF">CH379_18310</name>
</gene>
<dbReference type="Gene3D" id="3.40.1010.10">
    <property type="entry name" value="Cobalt-precorrin-4 Transmethylase, Domain 1"/>
    <property type="match status" value="1"/>
</dbReference>
<dbReference type="InterPro" id="IPR000878">
    <property type="entry name" value="4pyrrol_Mease"/>
</dbReference>
<evidence type="ECO:0000313" key="8">
    <source>
        <dbReference type="EMBL" id="MDV6236448.1"/>
    </source>
</evidence>
<feature type="region of interest" description="Disordered" evidence="6">
    <location>
        <begin position="235"/>
        <end position="271"/>
    </location>
</feature>
<dbReference type="EMBL" id="NPEF02000014">
    <property type="protein sequence ID" value="MDV6236448.1"/>
    <property type="molecule type" value="Genomic_DNA"/>
</dbReference>
<keyword evidence="10" id="KW-1185">Reference proteome</keyword>
<dbReference type="InterPro" id="IPR014777">
    <property type="entry name" value="4pyrrole_Mease_sub1"/>
</dbReference>
<dbReference type="GO" id="GO:0008168">
    <property type="term" value="F:methyltransferase activity"/>
    <property type="evidence" value="ECO:0007669"/>
    <property type="project" value="UniProtKB-KW"/>
</dbReference>
<dbReference type="Proteomes" id="UP000232122">
    <property type="component" value="Unassembled WGS sequence"/>
</dbReference>
<protein>
    <submittedName>
        <fullName evidence="9">16S rRNA methyltransferase</fullName>
    </submittedName>
    <submittedName>
        <fullName evidence="8">SAM-dependent methyltransferase</fullName>
    </submittedName>
</protein>
<dbReference type="InterPro" id="IPR008189">
    <property type="entry name" value="rRNA_ssu_MeTfrase_I"/>
</dbReference>
<dbReference type="Gene3D" id="3.30.950.10">
    <property type="entry name" value="Methyltransferase, Cobalt-precorrin-4 Transmethylase, Domain 2"/>
    <property type="match status" value="1"/>
</dbReference>
<evidence type="ECO:0000313" key="9">
    <source>
        <dbReference type="EMBL" id="PJZ91500.1"/>
    </source>
</evidence>
<dbReference type="OrthoDB" id="306865at2"/>
<evidence type="ECO:0000256" key="2">
    <source>
        <dbReference type="ARBA" id="ARBA00022552"/>
    </source>
</evidence>
<dbReference type="SUPFAM" id="SSF53790">
    <property type="entry name" value="Tetrapyrrole methylase"/>
    <property type="match status" value="1"/>
</dbReference>
<organism evidence="9">
    <name type="scientific">Leptospira ellisii</name>
    <dbReference type="NCBI Taxonomy" id="2023197"/>
    <lineage>
        <taxon>Bacteria</taxon>
        <taxon>Pseudomonadati</taxon>
        <taxon>Spirochaetota</taxon>
        <taxon>Spirochaetia</taxon>
        <taxon>Leptospirales</taxon>
        <taxon>Leptospiraceae</taxon>
        <taxon>Leptospira</taxon>
    </lineage>
</organism>